<dbReference type="RefSeq" id="WP_009165008.1">
    <property type="nucleotide sequence ID" value="NZ_ADFP01000075.1"/>
</dbReference>
<dbReference type="InterPro" id="IPR036390">
    <property type="entry name" value="WH_DNA-bd_sf"/>
</dbReference>
<evidence type="ECO:0000256" key="1">
    <source>
        <dbReference type="ARBA" id="ARBA00009437"/>
    </source>
</evidence>
<comment type="caution">
    <text evidence="6">The sequence shown here is derived from an EMBL/GenBank/DDBJ whole genome shotgun (WGS) entry which is preliminary data.</text>
</comment>
<dbReference type="PROSITE" id="PS50931">
    <property type="entry name" value="HTH_LYSR"/>
    <property type="match status" value="1"/>
</dbReference>
<reference evidence="6 7" key="1">
    <citation type="submission" date="2009-12" db="EMBL/GenBank/DDBJ databases">
        <authorList>
            <person name="Shrivastava S."/>
            <person name="Madupu R."/>
            <person name="Durkin A.S."/>
            <person name="Torralba M."/>
            <person name="Methe B."/>
            <person name="Sutton G.G."/>
            <person name="Strausberg R.L."/>
            <person name="Nelson K.E."/>
        </authorList>
    </citation>
    <scope>NUCLEOTIDE SEQUENCE [LARGE SCALE GENOMIC DNA]</scope>
    <source>
        <strain evidence="6 7">W5455</strain>
    </source>
</reference>
<gene>
    <name evidence="6" type="ORF">HMPREF7215_1863</name>
</gene>
<dbReference type="Proteomes" id="UP000006462">
    <property type="component" value="Unassembled WGS sequence"/>
</dbReference>
<dbReference type="SUPFAM" id="SSF46785">
    <property type="entry name" value="Winged helix' DNA-binding domain"/>
    <property type="match status" value="1"/>
</dbReference>
<dbReference type="CDD" id="cd05466">
    <property type="entry name" value="PBP2_LTTR_substrate"/>
    <property type="match status" value="1"/>
</dbReference>
<dbReference type="Pfam" id="PF00126">
    <property type="entry name" value="HTH_1"/>
    <property type="match status" value="1"/>
</dbReference>
<accession>A0ABM9ZUG2</accession>
<dbReference type="InterPro" id="IPR005119">
    <property type="entry name" value="LysR_subst-bd"/>
</dbReference>
<evidence type="ECO:0000313" key="6">
    <source>
        <dbReference type="EMBL" id="EFB90532.1"/>
    </source>
</evidence>
<dbReference type="Gene3D" id="1.10.10.10">
    <property type="entry name" value="Winged helix-like DNA-binding domain superfamily/Winged helix DNA-binding domain"/>
    <property type="match status" value="1"/>
</dbReference>
<protein>
    <submittedName>
        <fullName evidence="6">LysR substrate binding domain protein</fullName>
    </submittedName>
</protein>
<dbReference type="EMBL" id="ADFP01000075">
    <property type="protein sequence ID" value="EFB90532.1"/>
    <property type="molecule type" value="Genomic_DNA"/>
</dbReference>
<dbReference type="Gene3D" id="3.40.190.290">
    <property type="match status" value="1"/>
</dbReference>
<evidence type="ECO:0000256" key="3">
    <source>
        <dbReference type="ARBA" id="ARBA00023125"/>
    </source>
</evidence>
<comment type="similarity">
    <text evidence="1">Belongs to the LysR transcriptional regulatory family.</text>
</comment>
<keyword evidence="2" id="KW-0805">Transcription regulation</keyword>
<keyword evidence="3" id="KW-0238">DNA-binding</keyword>
<keyword evidence="7" id="KW-1185">Reference proteome</keyword>
<dbReference type="PANTHER" id="PTHR30346">
    <property type="entry name" value="TRANSCRIPTIONAL DUAL REGULATOR HCAR-RELATED"/>
    <property type="match status" value="1"/>
</dbReference>
<dbReference type="PANTHER" id="PTHR30346:SF28">
    <property type="entry name" value="HTH-TYPE TRANSCRIPTIONAL REGULATOR CYNR"/>
    <property type="match status" value="1"/>
</dbReference>
<evidence type="ECO:0000259" key="5">
    <source>
        <dbReference type="PROSITE" id="PS50931"/>
    </source>
</evidence>
<keyword evidence="4" id="KW-0804">Transcription</keyword>
<feature type="domain" description="HTH lysR-type" evidence="5">
    <location>
        <begin position="3"/>
        <end position="60"/>
    </location>
</feature>
<dbReference type="PRINTS" id="PR00039">
    <property type="entry name" value="HTHLYSR"/>
</dbReference>
<evidence type="ECO:0000256" key="4">
    <source>
        <dbReference type="ARBA" id="ARBA00023163"/>
    </source>
</evidence>
<evidence type="ECO:0000313" key="7">
    <source>
        <dbReference type="Proteomes" id="UP000006462"/>
    </source>
</evidence>
<name>A0ABM9ZUG2_9BACT</name>
<evidence type="ECO:0000256" key="2">
    <source>
        <dbReference type="ARBA" id="ARBA00023015"/>
    </source>
</evidence>
<sequence length="319" mass="36174">MELNLREINYVLSIKSEGSVTKAARALHIAQPSLTQSLKKIEKRLGVPLFDRSSGSMRLTYAGERFVAAGLKILQISRDLENEIQDILKNDAGRILLGITLYLGSYMFTRIKKIYSRLHPNVELQVLERTSAELECLVLSGELDTAILPFTGTAIQGLAYEPLFKGQVLLMMQKGHHLEKFFYKKDGAPLPHIDIKLLGKEPFIESAEGQRMNQVAEKIFETAGINPPIVFKSRSIETIKRMASAGIGLALLPDYYRNFIDNHTKASYCLLDKQYIPDWHVCVVHQDQKPLSPILKEFIKILKAEFLHFPENYSSIRTE</sequence>
<dbReference type="InterPro" id="IPR036388">
    <property type="entry name" value="WH-like_DNA-bd_sf"/>
</dbReference>
<proteinExistence type="inferred from homology"/>
<dbReference type="Pfam" id="PF03466">
    <property type="entry name" value="LysR_substrate"/>
    <property type="match status" value="1"/>
</dbReference>
<dbReference type="SUPFAM" id="SSF53850">
    <property type="entry name" value="Periplasmic binding protein-like II"/>
    <property type="match status" value="1"/>
</dbReference>
<organism evidence="6 7">
    <name type="scientific">Pyramidobacter piscolens W5455</name>
    <dbReference type="NCBI Taxonomy" id="352165"/>
    <lineage>
        <taxon>Bacteria</taxon>
        <taxon>Thermotogati</taxon>
        <taxon>Synergistota</taxon>
        <taxon>Synergistia</taxon>
        <taxon>Synergistales</taxon>
        <taxon>Dethiosulfovibrionaceae</taxon>
        <taxon>Pyramidobacter</taxon>
    </lineage>
</organism>
<dbReference type="InterPro" id="IPR000847">
    <property type="entry name" value="LysR_HTH_N"/>
</dbReference>